<reference evidence="3" key="1">
    <citation type="journal article" date="2019" name="Int. J. Syst. Evol. Microbiol.">
        <title>The Global Catalogue of Microorganisms (GCM) 10K type strain sequencing project: providing services to taxonomists for standard genome sequencing and annotation.</title>
        <authorList>
            <consortium name="The Broad Institute Genomics Platform"/>
            <consortium name="The Broad Institute Genome Sequencing Center for Infectious Disease"/>
            <person name="Wu L."/>
            <person name="Ma J."/>
        </authorList>
    </citation>
    <scope>NUCLEOTIDE SEQUENCE [LARGE SCALE GENOMIC DNA]</scope>
    <source>
        <strain evidence="3">JCM 17190</strain>
    </source>
</reference>
<comment type="caution">
    <text evidence="2">The sequence shown here is derived from an EMBL/GenBank/DDBJ whole genome shotgun (WGS) entry which is preliminary data.</text>
</comment>
<dbReference type="Pfam" id="PF04575">
    <property type="entry name" value="SlipAM"/>
    <property type="match status" value="1"/>
</dbReference>
<name>A0ABP7KEK6_9RHOB</name>
<dbReference type="InterPro" id="IPR007655">
    <property type="entry name" value="Slam_C"/>
</dbReference>
<dbReference type="EMBL" id="BAABDF010000007">
    <property type="protein sequence ID" value="GAA3872859.1"/>
    <property type="molecule type" value="Genomic_DNA"/>
</dbReference>
<gene>
    <name evidence="2" type="ORF">GCM10022404_23400</name>
</gene>
<protein>
    <recommendedName>
        <fullName evidence="1">Surface lipoprotein assembly modifier C-terminal domain-containing protein</fullName>
    </recommendedName>
</protein>
<feature type="domain" description="Surface lipoprotein assembly modifier C-terminal" evidence="1">
    <location>
        <begin position="99"/>
        <end position="364"/>
    </location>
</feature>
<accession>A0ABP7KEK6</accession>
<proteinExistence type="predicted"/>
<dbReference type="Proteomes" id="UP001399917">
    <property type="component" value="Unassembled WGS sequence"/>
</dbReference>
<sequence length="364" mass="40192">MVAMAFCAPAEAQNASTGEIVAVFNQAQQFAAQGEDEKAGARFRWLLENDRTSAERSAFYLQAIRESTRRAPLSFSLRAGILPSTNVRRDAASTTFVIGDQVWTIDNGGVEASGIGFQIGATGRMTFAPAVGREVSVAVDLDHLAYSLDELSHTRGQVSASHAWFKAGQRIEVGAYSNRLKYKDIEEGDASSDRRGEGVSASYVRRLDTGAQVAAGLRREWATYDEKPENDSVTTSLSGTYALPVGPRDAVIFRGGIARSDTRQPFLSYDEIRAGVRFSRRAKNGYDWFAGYDVTLRDFDGNYSTLGVSREDVVHDLSVGVTNRNWRVFDAVPRMACTLRRHQSNVALFDYRSTDCALTWQRSF</sequence>
<evidence type="ECO:0000313" key="3">
    <source>
        <dbReference type="Proteomes" id="UP001399917"/>
    </source>
</evidence>
<evidence type="ECO:0000259" key="1">
    <source>
        <dbReference type="Pfam" id="PF04575"/>
    </source>
</evidence>
<organism evidence="2 3">
    <name type="scientific">Celeribacter arenosi</name>
    <dbReference type="NCBI Taxonomy" id="792649"/>
    <lineage>
        <taxon>Bacteria</taxon>
        <taxon>Pseudomonadati</taxon>
        <taxon>Pseudomonadota</taxon>
        <taxon>Alphaproteobacteria</taxon>
        <taxon>Rhodobacterales</taxon>
        <taxon>Roseobacteraceae</taxon>
        <taxon>Celeribacter</taxon>
    </lineage>
</organism>
<evidence type="ECO:0000313" key="2">
    <source>
        <dbReference type="EMBL" id="GAA3872859.1"/>
    </source>
</evidence>
<keyword evidence="3" id="KW-1185">Reference proteome</keyword>